<comment type="caution">
    <text evidence="2">The sequence shown here is derived from an EMBL/GenBank/DDBJ whole genome shotgun (WGS) entry which is preliminary data.</text>
</comment>
<dbReference type="Gene3D" id="3.50.50.60">
    <property type="entry name" value="FAD/NAD(P)-binding domain"/>
    <property type="match status" value="1"/>
</dbReference>
<sequence>MGERMRERAVVLGGSISGLLAARALSETYREVLVVDRDTLAGVTGARRVVPQSGHIHALLARGQQILEELFPGFTDELVAHGAPVGDFSEHLRWYFDGRMLKQVHTGLICVGAGRPLLEARLRSRVTALPNVSFMERTDILGLQAAAGGTRVTGARVQRQEEGSVPQVLAADLVVDASGRGSRTARWLEELGYAAVVEERVKMGLTYTTGDFLVEREADELGEDLASIPVATPGSPRGAIYARLPDRHSVSLTGIAGERPPTDRAGFLAYVKSLPVPEIYRAVRDAEFLGDPVTFQFPQSVRRHYEKMPRFPAGLLLIGDAACIFNPVYGQGMTVAAMEAHLLREHLSRDAEPNPRAYLRDVARTINAPWDMSAGADLGFPSTEGKRTMKVKMGNMFIPRLQVAASTDAKLSAMFLRTAGLVARPESLMTPAVMLRVLRGKGTPVTGPAPEPVDASVRSDASTTAV</sequence>
<proteinExistence type="predicted"/>
<dbReference type="EMBL" id="JBHSBB010000010">
    <property type="protein sequence ID" value="MFC4032410.1"/>
    <property type="molecule type" value="Genomic_DNA"/>
</dbReference>
<protein>
    <submittedName>
        <fullName evidence="2">FAD-dependent oxidoreductase</fullName>
    </submittedName>
</protein>
<feature type="region of interest" description="Disordered" evidence="1">
    <location>
        <begin position="442"/>
        <end position="466"/>
    </location>
</feature>
<dbReference type="Proteomes" id="UP001595765">
    <property type="component" value="Unassembled WGS sequence"/>
</dbReference>
<evidence type="ECO:0000256" key="1">
    <source>
        <dbReference type="SAM" id="MobiDB-lite"/>
    </source>
</evidence>
<evidence type="ECO:0000313" key="3">
    <source>
        <dbReference type="Proteomes" id="UP001595765"/>
    </source>
</evidence>
<organism evidence="2 3">
    <name type="scientific">Streptomyces polygonati</name>
    <dbReference type="NCBI Taxonomy" id="1617087"/>
    <lineage>
        <taxon>Bacteria</taxon>
        <taxon>Bacillati</taxon>
        <taxon>Actinomycetota</taxon>
        <taxon>Actinomycetes</taxon>
        <taxon>Kitasatosporales</taxon>
        <taxon>Streptomycetaceae</taxon>
        <taxon>Streptomyces</taxon>
    </lineage>
</organism>
<gene>
    <name evidence="2" type="ORF">ACFO3J_13065</name>
</gene>
<dbReference type="InterPro" id="IPR036188">
    <property type="entry name" value="FAD/NAD-bd_sf"/>
</dbReference>
<accession>A0ABV8HNP4</accession>
<reference evidence="3" key="1">
    <citation type="journal article" date="2019" name="Int. J. Syst. Evol. Microbiol.">
        <title>The Global Catalogue of Microorganisms (GCM) 10K type strain sequencing project: providing services to taxonomists for standard genome sequencing and annotation.</title>
        <authorList>
            <consortium name="The Broad Institute Genomics Platform"/>
            <consortium name="The Broad Institute Genome Sequencing Center for Infectious Disease"/>
            <person name="Wu L."/>
            <person name="Ma J."/>
        </authorList>
    </citation>
    <scope>NUCLEOTIDE SEQUENCE [LARGE SCALE GENOMIC DNA]</scope>
    <source>
        <strain evidence="3">CGMCC 4.7237</strain>
    </source>
</reference>
<dbReference type="PANTHER" id="PTHR43422">
    <property type="entry name" value="THIAMINE THIAZOLE SYNTHASE"/>
    <property type="match status" value="1"/>
</dbReference>
<name>A0ABV8HNP4_9ACTN</name>
<dbReference type="PANTHER" id="PTHR43422:SF3">
    <property type="entry name" value="THIAMINE THIAZOLE SYNTHASE"/>
    <property type="match status" value="1"/>
</dbReference>
<dbReference type="PRINTS" id="PR00420">
    <property type="entry name" value="RNGMNOXGNASE"/>
</dbReference>
<keyword evidence="3" id="KW-1185">Reference proteome</keyword>
<dbReference type="Pfam" id="PF12831">
    <property type="entry name" value="FAD_oxidored"/>
    <property type="match status" value="1"/>
</dbReference>
<dbReference type="RefSeq" id="WP_386429354.1">
    <property type="nucleotide sequence ID" value="NZ_JBHSBB010000010.1"/>
</dbReference>
<evidence type="ECO:0000313" key="2">
    <source>
        <dbReference type="EMBL" id="MFC4032410.1"/>
    </source>
</evidence>
<dbReference type="SUPFAM" id="SSF51905">
    <property type="entry name" value="FAD/NAD(P)-binding domain"/>
    <property type="match status" value="1"/>
</dbReference>